<dbReference type="NCBIfam" id="TIGR00199">
    <property type="entry name" value="PncC_domain"/>
    <property type="match status" value="1"/>
</dbReference>
<evidence type="ECO:0000256" key="6">
    <source>
        <dbReference type="SAM" id="MobiDB-lite"/>
    </source>
</evidence>
<reference evidence="10" key="1">
    <citation type="submission" date="2016-09" db="EMBL/GenBank/DDBJ databases">
        <authorList>
            <person name="Varghese N."/>
            <person name="Submissions S."/>
        </authorList>
    </citation>
    <scope>NUCLEOTIDE SEQUENCE [LARGE SCALE GENOMIC DNA]</scope>
    <source>
        <strain evidence="10">JS23</strain>
    </source>
</reference>
<dbReference type="AlphaFoldDB" id="A0A1H2PIT4"/>
<dbReference type="GO" id="GO:0009435">
    <property type="term" value="P:NAD+ biosynthetic process"/>
    <property type="evidence" value="ECO:0007669"/>
    <property type="project" value="UniProtKB-UniPathway"/>
</dbReference>
<feature type="region of interest" description="Disordered" evidence="6">
    <location>
        <begin position="166"/>
        <end position="191"/>
    </location>
</feature>
<gene>
    <name evidence="9" type="ORF">SAMN05216551_101129</name>
</gene>
<evidence type="ECO:0000313" key="9">
    <source>
        <dbReference type="EMBL" id="SDV46157.1"/>
    </source>
</evidence>
<dbReference type="GO" id="GO:0005737">
    <property type="term" value="C:cytoplasm"/>
    <property type="evidence" value="ECO:0007669"/>
    <property type="project" value="InterPro"/>
</dbReference>
<proteinExistence type="predicted"/>
<evidence type="ECO:0000259" key="8">
    <source>
        <dbReference type="Pfam" id="PF02540"/>
    </source>
</evidence>
<protein>
    <submittedName>
        <fullName evidence="9">Amidohydrolase, PncC family</fullName>
    </submittedName>
</protein>
<keyword evidence="2" id="KW-0436">Ligase</keyword>
<dbReference type="Proteomes" id="UP000243719">
    <property type="component" value="Unassembled WGS sequence"/>
</dbReference>
<sequence length="332" mass="35664">MSEALDLRGLARFMTDNSLRLVTVESCTAGLMAALIGDLSGSGQWFEGALVTYSPDVKRDVAGVSHLTIERYGLTSEEVAREMAEGALSRTDAQIAVANTGLAEAPPDGEGPPAGTQCFAWAIRDSASGLPRVFSETTRFDGERNEIRHAAARYGLARIEQYHRRARSEAASATSTTSTTSASRETAAADAKQRAQQSRIIAELGVSREFDAAEEVAHRIDFLRDYLLKANQHAYVLGISGGVDSTTAGRLAQLACERARQQGHAARFYAVRLPYGAQADEADAQRALAFIRADEILTVNVKPASDAMLASLREAKVAFKDDAHADFVLGNI</sequence>
<evidence type="ECO:0000256" key="2">
    <source>
        <dbReference type="ARBA" id="ARBA00022598"/>
    </source>
</evidence>
<keyword evidence="3" id="KW-0547">Nucleotide-binding</keyword>
<evidence type="ECO:0000256" key="3">
    <source>
        <dbReference type="ARBA" id="ARBA00022741"/>
    </source>
</evidence>
<dbReference type="InterPro" id="IPR008136">
    <property type="entry name" value="CinA_C"/>
</dbReference>
<dbReference type="Pfam" id="PF02540">
    <property type="entry name" value="NAD_synthase"/>
    <property type="match status" value="1"/>
</dbReference>
<feature type="domain" description="NAD/GMP synthase" evidence="8">
    <location>
        <begin position="216"/>
        <end position="320"/>
    </location>
</feature>
<dbReference type="UniPathway" id="UPA00253"/>
<dbReference type="InterPro" id="IPR003694">
    <property type="entry name" value="NAD_synthase"/>
</dbReference>
<dbReference type="EMBL" id="FNLO01000001">
    <property type="protein sequence ID" value="SDV46157.1"/>
    <property type="molecule type" value="Genomic_DNA"/>
</dbReference>
<evidence type="ECO:0000256" key="5">
    <source>
        <dbReference type="ARBA" id="ARBA00023027"/>
    </source>
</evidence>
<accession>A0A1H2PIT4</accession>
<dbReference type="PANTHER" id="PTHR23090">
    <property type="entry name" value="NH 3 /GLUTAMINE-DEPENDENT NAD + SYNTHETASE"/>
    <property type="match status" value="1"/>
</dbReference>
<evidence type="ECO:0000313" key="10">
    <source>
        <dbReference type="Proteomes" id="UP000243719"/>
    </source>
</evidence>
<feature type="domain" description="CinA C-terminal" evidence="7">
    <location>
        <begin position="12"/>
        <end position="161"/>
    </location>
</feature>
<keyword evidence="10" id="KW-1185">Reference proteome</keyword>
<dbReference type="GO" id="GO:0004359">
    <property type="term" value="F:glutaminase activity"/>
    <property type="evidence" value="ECO:0007669"/>
    <property type="project" value="InterPro"/>
</dbReference>
<keyword evidence="5" id="KW-0520">NAD</keyword>
<evidence type="ECO:0000256" key="1">
    <source>
        <dbReference type="ARBA" id="ARBA00004790"/>
    </source>
</evidence>
<dbReference type="GO" id="GO:0005524">
    <property type="term" value="F:ATP binding"/>
    <property type="evidence" value="ECO:0007669"/>
    <property type="project" value="UniProtKB-KW"/>
</dbReference>
<dbReference type="SUPFAM" id="SSF142433">
    <property type="entry name" value="CinA-like"/>
    <property type="match status" value="1"/>
</dbReference>
<feature type="compositionally biased region" description="Low complexity" evidence="6">
    <location>
        <begin position="169"/>
        <end position="189"/>
    </location>
</feature>
<organism evidence="9 10">
    <name type="scientific">Chitinasiproducens palmae</name>
    <dbReference type="NCBI Taxonomy" id="1770053"/>
    <lineage>
        <taxon>Bacteria</taxon>
        <taxon>Pseudomonadati</taxon>
        <taxon>Pseudomonadota</taxon>
        <taxon>Betaproteobacteria</taxon>
        <taxon>Burkholderiales</taxon>
        <taxon>Burkholderiaceae</taxon>
        <taxon>Chitinasiproducens</taxon>
    </lineage>
</organism>
<dbReference type="SUPFAM" id="SSF52402">
    <property type="entry name" value="Adenine nucleotide alpha hydrolases-like"/>
    <property type="match status" value="1"/>
</dbReference>
<dbReference type="STRING" id="1770053.SAMN05216551_101129"/>
<name>A0A1H2PIT4_9BURK</name>
<dbReference type="InterPro" id="IPR022310">
    <property type="entry name" value="NAD/GMP_synthase"/>
</dbReference>
<keyword evidence="9" id="KW-0378">Hydrolase</keyword>
<evidence type="ECO:0000256" key="4">
    <source>
        <dbReference type="ARBA" id="ARBA00022840"/>
    </source>
</evidence>
<dbReference type="PANTHER" id="PTHR23090:SF7">
    <property type="entry name" value="NH(3)-DEPENDENT NAD(+) SYNTHETASE"/>
    <property type="match status" value="1"/>
</dbReference>
<dbReference type="GO" id="GO:0003952">
    <property type="term" value="F:NAD+ synthase (glutamine-hydrolyzing) activity"/>
    <property type="evidence" value="ECO:0007669"/>
    <property type="project" value="InterPro"/>
</dbReference>
<dbReference type="Pfam" id="PF02464">
    <property type="entry name" value="CinA"/>
    <property type="match status" value="1"/>
</dbReference>
<keyword evidence="4" id="KW-0067">ATP-binding</keyword>
<dbReference type="InterPro" id="IPR036653">
    <property type="entry name" value="CinA-like_C"/>
</dbReference>
<evidence type="ECO:0000259" key="7">
    <source>
        <dbReference type="Pfam" id="PF02464"/>
    </source>
</evidence>
<dbReference type="CDD" id="cd00553">
    <property type="entry name" value="NAD_synthase"/>
    <property type="match status" value="1"/>
</dbReference>
<dbReference type="Gene3D" id="3.40.50.620">
    <property type="entry name" value="HUPs"/>
    <property type="match status" value="1"/>
</dbReference>
<comment type="pathway">
    <text evidence="1">Cofactor biosynthesis; NAD(+) biosynthesis.</text>
</comment>
<dbReference type="Gene3D" id="3.90.950.20">
    <property type="entry name" value="CinA-like"/>
    <property type="match status" value="1"/>
</dbReference>
<dbReference type="InterPro" id="IPR014729">
    <property type="entry name" value="Rossmann-like_a/b/a_fold"/>
</dbReference>